<dbReference type="Proteomes" id="UP001589774">
    <property type="component" value="Unassembled WGS sequence"/>
</dbReference>
<comment type="caution">
    <text evidence="3">The sequence shown here is derived from an EMBL/GenBank/DDBJ whole genome shotgun (WGS) entry which is preliminary data.</text>
</comment>
<evidence type="ECO:0000259" key="2">
    <source>
        <dbReference type="Pfam" id="PF02789"/>
    </source>
</evidence>
<evidence type="ECO:0000256" key="1">
    <source>
        <dbReference type="SAM" id="SignalP"/>
    </source>
</evidence>
<proteinExistence type="predicted"/>
<dbReference type="EMBL" id="JBHLWO010000002">
    <property type="protein sequence ID" value="MFC0320648.1"/>
    <property type="molecule type" value="Genomic_DNA"/>
</dbReference>
<organism evidence="3 4">
    <name type="scientific">Olivibacter oleidegradans</name>
    <dbReference type="NCBI Taxonomy" id="760123"/>
    <lineage>
        <taxon>Bacteria</taxon>
        <taxon>Pseudomonadati</taxon>
        <taxon>Bacteroidota</taxon>
        <taxon>Sphingobacteriia</taxon>
        <taxon>Sphingobacteriales</taxon>
        <taxon>Sphingobacteriaceae</taxon>
        <taxon>Olivibacter</taxon>
    </lineage>
</organism>
<dbReference type="SUPFAM" id="SSF52949">
    <property type="entry name" value="Macro domain-like"/>
    <property type="match status" value="1"/>
</dbReference>
<dbReference type="Pfam" id="PF02789">
    <property type="entry name" value="Peptidase_M17_N"/>
    <property type="match status" value="1"/>
</dbReference>
<reference evidence="3 4" key="1">
    <citation type="submission" date="2024-09" db="EMBL/GenBank/DDBJ databases">
        <authorList>
            <person name="Sun Q."/>
            <person name="Mori K."/>
        </authorList>
    </citation>
    <scope>NUCLEOTIDE SEQUENCE [LARGE SCALE GENOMIC DNA]</scope>
    <source>
        <strain evidence="3 4">CCM 7765</strain>
    </source>
</reference>
<dbReference type="Gene3D" id="3.40.220.10">
    <property type="entry name" value="Leucine Aminopeptidase, subunit E, domain 1"/>
    <property type="match status" value="1"/>
</dbReference>
<feature type="chain" id="PRO_5047459561" evidence="1">
    <location>
        <begin position="32"/>
        <end position="251"/>
    </location>
</feature>
<dbReference type="RefSeq" id="WP_377477562.1">
    <property type="nucleotide sequence ID" value="NZ_JBHLWO010000002.1"/>
</dbReference>
<dbReference type="InterPro" id="IPR008283">
    <property type="entry name" value="Peptidase_M17_N"/>
</dbReference>
<evidence type="ECO:0000313" key="3">
    <source>
        <dbReference type="EMBL" id="MFC0320648.1"/>
    </source>
</evidence>
<gene>
    <name evidence="3" type="ORF">ACFFI0_20150</name>
</gene>
<feature type="signal peptide" evidence="1">
    <location>
        <begin position="1"/>
        <end position="31"/>
    </location>
</feature>
<accession>A0ABV6HP18</accession>
<name>A0ABV6HP18_9SPHI</name>
<evidence type="ECO:0000313" key="4">
    <source>
        <dbReference type="Proteomes" id="UP001589774"/>
    </source>
</evidence>
<keyword evidence="4" id="KW-1185">Reference proteome</keyword>
<dbReference type="InterPro" id="IPR043472">
    <property type="entry name" value="Macro_dom-like"/>
</dbReference>
<keyword evidence="1" id="KW-0732">Signal</keyword>
<protein>
    <submittedName>
        <fullName evidence="3">M17 family peptidase N-terminal domain-containing protein</fullName>
    </submittedName>
</protein>
<feature type="domain" description="Peptidase M17 leucyl aminopeptidase N-terminal" evidence="2">
    <location>
        <begin position="95"/>
        <end position="188"/>
    </location>
</feature>
<sequence length="251" mass="26813">MKNQQLSFIKAVTLQTLWMVFFAAGSMATFAQTVSTKTTQASPVGTSKEWGSVDGISLIGLVQGPSAAVADLQIACVFEYTEGDIFNSPPALPAALNGLVHLDEALKGQLTEIRKTGKFDGHFLETFLITPDEKVLGAKKLLLIGLGNRNNFNEDIMISVGAIAAREALKLGVTNIAFASDLKDAGIDSKTAVVSGNVVKGIINEYRTQNGLKTQKLAQFKPLKKVYLLAGPSFFETAGNGIKEAITTFKN</sequence>